<keyword evidence="3" id="KW-1185">Reference proteome</keyword>
<accession>A0A9P6KGB2</accession>
<dbReference type="SUPFAM" id="SSF82171">
    <property type="entry name" value="DPP6 N-terminal domain-like"/>
    <property type="match status" value="1"/>
</dbReference>
<sequence>MEGFSVYKTIDQWEMIYHISQPRYSNSLHTSEEWYLIAAATVGGILALMISGYRFLIWDLNTGMQRYLIDTQHWITNHFLSSDGGTLAIITEKDILLYSTETGDTIHRFDGSSYRWHGFIEGDRYLYGSYYLRGKRRYFIVDTRSTSRLKRYIAPLSNPDHIVQDIMLGEKWDGTNGNPTVVLSFQNLLLETYFLDDVLTSVDDKSHCAIAGGSDLVEIPEIIPGEVIPYSGGTFVIQEIGQGSQRKISLDIRFKDGRSRQYWWINARFYFRKENPRLMMVR</sequence>
<comment type="caution">
    <text evidence="2">The sequence shown here is derived from an EMBL/GenBank/DDBJ whole genome shotgun (WGS) entry which is preliminary data.</text>
</comment>
<feature type="non-terminal residue" evidence="2">
    <location>
        <position position="282"/>
    </location>
</feature>
<reference evidence="2" key="1">
    <citation type="journal article" date="2020" name="Fungal Divers.">
        <title>Resolving the Mortierellaceae phylogeny through synthesis of multi-gene phylogenetics and phylogenomics.</title>
        <authorList>
            <person name="Vandepol N."/>
            <person name="Liber J."/>
            <person name="Desiro A."/>
            <person name="Na H."/>
            <person name="Kennedy M."/>
            <person name="Barry K."/>
            <person name="Grigoriev I.V."/>
            <person name="Miller A.N."/>
            <person name="O'Donnell K."/>
            <person name="Stajich J.E."/>
            <person name="Bonito G."/>
        </authorList>
    </citation>
    <scope>NUCLEOTIDE SEQUENCE</scope>
    <source>
        <strain evidence="2">KOD1015</strain>
    </source>
</reference>
<dbReference type="EMBL" id="JAABOA010000390">
    <property type="protein sequence ID" value="KAF9584529.1"/>
    <property type="molecule type" value="Genomic_DNA"/>
</dbReference>
<evidence type="ECO:0000313" key="2">
    <source>
        <dbReference type="EMBL" id="KAF9584529.1"/>
    </source>
</evidence>
<gene>
    <name evidence="2" type="ORF">BGW38_006120</name>
</gene>
<keyword evidence="1" id="KW-0472">Membrane</keyword>
<evidence type="ECO:0000256" key="1">
    <source>
        <dbReference type="SAM" id="Phobius"/>
    </source>
</evidence>
<proteinExistence type="predicted"/>
<dbReference type="Proteomes" id="UP000780801">
    <property type="component" value="Unassembled WGS sequence"/>
</dbReference>
<dbReference type="AlphaFoldDB" id="A0A9P6KGB2"/>
<keyword evidence="1" id="KW-0812">Transmembrane</keyword>
<keyword evidence="1" id="KW-1133">Transmembrane helix</keyword>
<protein>
    <submittedName>
        <fullName evidence="2">Uncharacterized protein</fullName>
    </submittedName>
</protein>
<name>A0A9P6KGB2_9FUNG</name>
<feature type="transmembrane region" description="Helical" evidence="1">
    <location>
        <begin position="34"/>
        <end position="56"/>
    </location>
</feature>
<evidence type="ECO:0000313" key="3">
    <source>
        <dbReference type="Proteomes" id="UP000780801"/>
    </source>
</evidence>
<organism evidence="2 3">
    <name type="scientific">Lunasporangiospora selenospora</name>
    <dbReference type="NCBI Taxonomy" id="979761"/>
    <lineage>
        <taxon>Eukaryota</taxon>
        <taxon>Fungi</taxon>
        <taxon>Fungi incertae sedis</taxon>
        <taxon>Mucoromycota</taxon>
        <taxon>Mortierellomycotina</taxon>
        <taxon>Mortierellomycetes</taxon>
        <taxon>Mortierellales</taxon>
        <taxon>Mortierellaceae</taxon>
        <taxon>Lunasporangiospora</taxon>
    </lineage>
</organism>